<protein>
    <submittedName>
        <fullName evidence="1">Uncharacterized protein</fullName>
    </submittedName>
</protein>
<reference evidence="1" key="1">
    <citation type="submission" date="2019-05" db="EMBL/GenBank/DDBJ databases">
        <title>Annotation for the trematode Paragonimus heterotremus.</title>
        <authorList>
            <person name="Choi Y.-J."/>
        </authorList>
    </citation>
    <scope>NUCLEOTIDE SEQUENCE</scope>
    <source>
        <strain evidence="1">LC</strain>
    </source>
</reference>
<accession>A0A8J4WCW3</accession>
<dbReference type="OrthoDB" id="6226158at2759"/>
<sequence length="35" mass="3888">MSTSVCSEPRCYSCWLASKQSSSRTCTLVLRTKST</sequence>
<dbReference type="EMBL" id="LUCH01017582">
    <property type="protein sequence ID" value="KAF5394869.1"/>
    <property type="molecule type" value="Genomic_DNA"/>
</dbReference>
<evidence type="ECO:0000313" key="1">
    <source>
        <dbReference type="EMBL" id="KAF5394869.1"/>
    </source>
</evidence>
<name>A0A8J4WCW3_9TREM</name>
<organism evidence="1 2">
    <name type="scientific">Paragonimus heterotremus</name>
    <dbReference type="NCBI Taxonomy" id="100268"/>
    <lineage>
        <taxon>Eukaryota</taxon>
        <taxon>Metazoa</taxon>
        <taxon>Spiralia</taxon>
        <taxon>Lophotrochozoa</taxon>
        <taxon>Platyhelminthes</taxon>
        <taxon>Trematoda</taxon>
        <taxon>Digenea</taxon>
        <taxon>Plagiorchiida</taxon>
        <taxon>Troglotremata</taxon>
        <taxon>Troglotrematidae</taxon>
        <taxon>Paragonimus</taxon>
    </lineage>
</organism>
<gene>
    <name evidence="1" type="ORF">PHET_09845</name>
</gene>
<comment type="caution">
    <text evidence="1">The sequence shown here is derived from an EMBL/GenBank/DDBJ whole genome shotgun (WGS) entry which is preliminary data.</text>
</comment>
<proteinExistence type="predicted"/>
<dbReference type="Proteomes" id="UP000748531">
    <property type="component" value="Unassembled WGS sequence"/>
</dbReference>
<dbReference type="AlphaFoldDB" id="A0A8J4WCW3"/>
<evidence type="ECO:0000313" key="2">
    <source>
        <dbReference type="Proteomes" id="UP000748531"/>
    </source>
</evidence>
<keyword evidence="2" id="KW-1185">Reference proteome</keyword>